<comment type="caution">
    <text evidence="3">The sequence shown here is derived from an EMBL/GenBank/DDBJ whole genome shotgun (WGS) entry which is preliminary data.</text>
</comment>
<name>A0AAE0G4W2_9CHLO</name>
<evidence type="ECO:0000313" key="3">
    <source>
        <dbReference type="EMBL" id="KAK3271634.1"/>
    </source>
</evidence>
<feature type="coiled-coil region" evidence="1">
    <location>
        <begin position="12"/>
        <end position="46"/>
    </location>
</feature>
<reference evidence="3 4" key="1">
    <citation type="journal article" date="2015" name="Genome Biol. Evol.">
        <title>Comparative Genomics of a Bacterivorous Green Alga Reveals Evolutionary Causalities and Consequences of Phago-Mixotrophic Mode of Nutrition.</title>
        <authorList>
            <person name="Burns J.A."/>
            <person name="Paasch A."/>
            <person name="Narechania A."/>
            <person name="Kim E."/>
        </authorList>
    </citation>
    <scope>NUCLEOTIDE SEQUENCE [LARGE SCALE GENOMIC DNA]</scope>
    <source>
        <strain evidence="3 4">PLY_AMNH</strain>
    </source>
</reference>
<proteinExistence type="predicted"/>
<sequence>MELAAKQSESVIEETKREVAHRTELLEKSERQITELESNVENSVEEDVGLMPWATYRHIVECTWASQLSFGLSTLSVPPGSTITLSSKEIYDGQVVNIPGGATLIAPSGVFHKMTVPSHSIIQFPGDQDSVVFPGATSVILPVTGPDVYTIMVPPRTRIAPPTEEHADPPASSSHLDKLFFAPLGANSTLTCVKGSIIITPKEARVKLTLPSKCEVIFSLGQRRFIEVPGDTNVQTPSGSDHYALLPANARIVLPLQGLPSGGSASAKRVGMEDTSMELYLTLPPQATVRLPGAGGPFDVTLSSGQAVEVPEGCEGTRDIGALPNSPLHQRHVPHTSASSSSTGIPRLTRSEDPSSVKRAVLAQMLQNLLRGRPAWPRSGIPGMLEAWRGCKVCNQNGIPYTLTCPSGALVTTAESLNDDPSAIAERMMMSGTDCASVAIGGMDPKVAAAVMNSGIIDARRVAKILHHSREQAAYQVLRRLAPAFQKQVLECLPGAILGSILSQATVSDRMELLEQANIRGSKSVLIAAQALKLSNVKKLLTQPNFRPWKSTKEVGTLDTLTASRLLATTTSSRAAAILSNMSSSDFAKSVDHMQALHELADRMLVLGLSTKEHDICMYRNLQTLAAVKTEQQLIRACLCHFKHCKLAFGICLTLSTKSEGQEGHGGDDKAEAEKSPFMTQISRKRDSIAPKPNRRRASSRGSIVPNRTIDLHDAVDGIESLETDGLEPDLAFAEIGEELEEEEDENADPSDANNIAEMVVVDDYNDAAGREQLADESLDVPMSTEDIHIGSQESYSGHSLQVGMTVHMTASKLIEVQNKAAAKKGLVIKGTTMMMPVMGMHETEGEVIAFVSHILKRTASDFLLGGFPKPRQNNVPKAIEVLQLTAAALRFAYSNVNTNEAAGPPPEITLKGTAGSNDGEDIEDRIAEYGRLRKKGVNEMLGKKVAVNDTLKKLKANARPSKSVVRIFAAIFVFIELQSLEEYLTPKLDSFPKDPFKAPEGSSKNMSLWEYIRVNLQFSARHPQHLLNMLSQAMKASHSGPVPLEKQNRVQAVNALLQNVELKAVENAGEVVGLLHQWIQLSVKQARMEILLDGQHKKDRRRSYVHKALYMLAHGDAGGIDDPVLDDCAD</sequence>
<dbReference type="AlphaFoldDB" id="A0AAE0G4W2"/>
<organism evidence="3 4">
    <name type="scientific">Cymbomonas tetramitiformis</name>
    <dbReference type="NCBI Taxonomy" id="36881"/>
    <lineage>
        <taxon>Eukaryota</taxon>
        <taxon>Viridiplantae</taxon>
        <taxon>Chlorophyta</taxon>
        <taxon>Pyramimonadophyceae</taxon>
        <taxon>Pyramimonadales</taxon>
        <taxon>Pyramimonadaceae</taxon>
        <taxon>Cymbomonas</taxon>
    </lineage>
</organism>
<feature type="compositionally biased region" description="Basic and acidic residues" evidence="2">
    <location>
        <begin position="660"/>
        <end position="675"/>
    </location>
</feature>
<evidence type="ECO:0000313" key="4">
    <source>
        <dbReference type="Proteomes" id="UP001190700"/>
    </source>
</evidence>
<evidence type="ECO:0000256" key="2">
    <source>
        <dbReference type="SAM" id="MobiDB-lite"/>
    </source>
</evidence>
<gene>
    <name evidence="3" type="ORF">CYMTET_20031</name>
</gene>
<feature type="region of interest" description="Disordered" evidence="2">
    <location>
        <begin position="660"/>
        <end position="706"/>
    </location>
</feature>
<protein>
    <submittedName>
        <fullName evidence="3">Uncharacterized protein</fullName>
    </submittedName>
</protein>
<evidence type="ECO:0000256" key="1">
    <source>
        <dbReference type="SAM" id="Coils"/>
    </source>
</evidence>
<dbReference type="Proteomes" id="UP001190700">
    <property type="component" value="Unassembled WGS sequence"/>
</dbReference>
<dbReference type="EMBL" id="LGRX02009515">
    <property type="protein sequence ID" value="KAK3271634.1"/>
    <property type="molecule type" value="Genomic_DNA"/>
</dbReference>
<accession>A0AAE0G4W2</accession>
<feature type="region of interest" description="Disordered" evidence="2">
    <location>
        <begin position="328"/>
        <end position="356"/>
    </location>
</feature>
<keyword evidence="4" id="KW-1185">Reference proteome</keyword>
<keyword evidence="1" id="KW-0175">Coiled coil</keyword>